<dbReference type="Proteomes" id="UP000292648">
    <property type="component" value="Unassembled WGS sequence"/>
</dbReference>
<accession>A0A4Q9Y5Y0</accession>
<evidence type="ECO:0000313" key="4">
    <source>
        <dbReference type="Proteomes" id="UP000292648"/>
    </source>
</evidence>
<dbReference type="Pfam" id="PF02481">
    <property type="entry name" value="DNA_processg_A"/>
    <property type="match status" value="1"/>
</dbReference>
<dbReference type="PANTHER" id="PTHR43022:SF1">
    <property type="entry name" value="PROTEIN SMF"/>
    <property type="match status" value="1"/>
</dbReference>
<evidence type="ECO:0000256" key="1">
    <source>
        <dbReference type="ARBA" id="ARBA00006525"/>
    </source>
</evidence>
<feature type="domain" description="Smf/DprA SLOG" evidence="2">
    <location>
        <begin position="76"/>
        <end position="284"/>
    </location>
</feature>
<comment type="similarity">
    <text evidence="1">Belongs to the DprA/Smf family.</text>
</comment>
<dbReference type="InterPro" id="IPR003488">
    <property type="entry name" value="DprA"/>
</dbReference>
<dbReference type="SUPFAM" id="SSF102405">
    <property type="entry name" value="MCP/YpsA-like"/>
    <property type="match status" value="1"/>
</dbReference>
<dbReference type="Gene3D" id="3.40.50.450">
    <property type="match status" value="1"/>
</dbReference>
<dbReference type="InterPro" id="IPR057666">
    <property type="entry name" value="DrpA_SLOG"/>
</dbReference>
<proteinExistence type="inferred from homology"/>
<evidence type="ECO:0000313" key="3">
    <source>
        <dbReference type="EMBL" id="TBX42666.1"/>
    </source>
</evidence>
<dbReference type="GO" id="GO:0009294">
    <property type="term" value="P:DNA-mediated transformation"/>
    <property type="evidence" value="ECO:0007669"/>
    <property type="project" value="InterPro"/>
</dbReference>
<name>A0A4Q9Y5Y0_9LACO</name>
<gene>
    <name evidence="3" type="primary">dprA</name>
    <name evidence="3" type="ORF">EUZ87_08000</name>
</gene>
<dbReference type="EMBL" id="SEHH01000057">
    <property type="protein sequence ID" value="TBX42666.1"/>
    <property type="molecule type" value="Genomic_DNA"/>
</dbReference>
<organism evidence="3 4">
    <name type="scientific">Lactiplantibacillus paraplantarum</name>
    <dbReference type="NCBI Taxonomy" id="60520"/>
    <lineage>
        <taxon>Bacteria</taxon>
        <taxon>Bacillati</taxon>
        <taxon>Bacillota</taxon>
        <taxon>Bacilli</taxon>
        <taxon>Lactobacillales</taxon>
        <taxon>Lactobacillaceae</taxon>
        <taxon>Lactiplantibacillus</taxon>
    </lineage>
</organism>
<evidence type="ECO:0000259" key="2">
    <source>
        <dbReference type="Pfam" id="PF02481"/>
    </source>
</evidence>
<dbReference type="PANTHER" id="PTHR43022">
    <property type="entry name" value="PROTEIN SMF"/>
    <property type="match status" value="1"/>
</dbReference>
<protein>
    <submittedName>
        <fullName evidence="3">DNA-protecting protein DprA</fullName>
    </submittedName>
</protein>
<comment type="caution">
    <text evidence="3">The sequence shown here is derived from an EMBL/GenBank/DDBJ whole genome shotgun (WGS) entry which is preliminary data.</text>
</comment>
<dbReference type="NCBIfam" id="TIGR00732">
    <property type="entry name" value="dprA"/>
    <property type="match status" value="1"/>
</dbReference>
<sequence length="288" mass="31428">MQLRSLLVRLQVVQGIGYAGMVRVLQYCRASRRVITEPSKISRVAKLTPSQVARFTADWRSAAFQRRLQRHAQVDILTILDADYPLALLEGYQPPLVLFLRGQRELLATRQLAVVGARQATSYAERAVAQLLAPLAAEKVTIVSGLAKGADGFAHRAALRFGLPIIAVIGTGLDISYPRQHRELQQQISQVGLLISEYPLGVGPEPYHFVARNRIIAGLCQTVMVVEAQVHSGSLITANLALQNNRNVLAVPGPIDAPFSAGCNQLIVAGAKPVLNSRHIIEEFLPKI</sequence>
<dbReference type="AlphaFoldDB" id="A0A4Q9Y5Y0"/>
<reference evidence="3 4" key="1">
    <citation type="submission" date="2019-01" db="EMBL/GenBank/DDBJ databases">
        <title>Draft genome sequence of Lactobacillus paraplantarum OSY-TC318, a Producer of the novel lantibiotic Paraplantaracin TC318.</title>
        <authorList>
            <person name="Hussein W.E."/>
            <person name="Huang E."/>
            <person name="Yousef A.E."/>
        </authorList>
    </citation>
    <scope>NUCLEOTIDE SEQUENCE [LARGE SCALE GENOMIC DNA]</scope>
    <source>
        <strain evidence="3 4">OSY-TC318</strain>
    </source>
</reference>